<dbReference type="Proteomes" id="UP001519325">
    <property type="component" value="Unassembled WGS sequence"/>
</dbReference>
<dbReference type="PANTHER" id="PTHR43433">
    <property type="entry name" value="HYDROLASE, ALPHA/BETA FOLD FAMILY PROTEIN"/>
    <property type="match status" value="1"/>
</dbReference>
<dbReference type="SUPFAM" id="SSF53474">
    <property type="entry name" value="alpha/beta-Hydrolases"/>
    <property type="match status" value="1"/>
</dbReference>
<dbReference type="RefSeq" id="WP_209888773.1">
    <property type="nucleotide sequence ID" value="NZ_JAGGMR010000001.1"/>
</dbReference>
<dbReference type="InterPro" id="IPR050471">
    <property type="entry name" value="AB_hydrolase"/>
</dbReference>
<comment type="caution">
    <text evidence="2">The sequence shown here is derived from an EMBL/GenBank/DDBJ whole genome shotgun (WGS) entry which is preliminary data.</text>
</comment>
<dbReference type="InterPro" id="IPR000073">
    <property type="entry name" value="AB_hydrolase_1"/>
</dbReference>
<evidence type="ECO:0000313" key="3">
    <source>
        <dbReference type="Proteomes" id="UP001519325"/>
    </source>
</evidence>
<accession>A0ABS4QDD4</accession>
<dbReference type="Pfam" id="PF00561">
    <property type="entry name" value="Abhydrolase_1"/>
    <property type="match status" value="1"/>
</dbReference>
<dbReference type="InterPro" id="IPR029058">
    <property type="entry name" value="AB_hydrolase_fold"/>
</dbReference>
<proteinExistence type="predicted"/>
<dbReference type="Gene3D" id="3.40.50.1820">
    <property type="entry name" value="alpha/beta hydrolase"/>
    <property type="match status" value="1"/>
</dbReference>
<evidence type="ECO:0000259" key="1">
    <source>
        <dbReference type="Pfam" id="PF00561"/>
    </source>
</evidence>
<feature type="domain" description="AB hydrolase-1" evidence="1">
    <location>
        <begin position="37"/>
        <end position="258"/>
    </location>
</feature>
<keyword evidence="3" id="KW-1185">Reference proteome</keyword>
<name>A0ABS4QDD4_9NOCA</name>
<protein>
    <submittedName>
        <fullName evidence="2">Pimeloyl-ACP methyl ester carboxylesterase</fullName>
    </submittedName>
</protein>
<gene>
    <name evidence="2" type="ORF">BJ987_002601</name>
</gene>
<dbReference type="PANTHER" id="PTHR43433:SF10">
    <property type="entry name" value="AB HYDROLASE-1 DOMAIN-CONTAINING PROTEIN"/>
    <property type="match status" value="1"/>
</dbReference>
<organism evidence="2 3">
    <name type="scientific">Nocardia goodfellowii</name>
    <dbReference type="NCBI Taxonomy" id="882446"/>
    <lineage>
        <taxon>Bacteria</taxon>
        <taxon>Bacillati</taxon>
        <taxon>Actinomycetota</taxon>
        <taxon>Actinomycetes</taxon>
        <taxon>Mycobacteriales</taxon>
        <taxon>Nocardiaceae</taxon>
        <taxon>Nocardia</taxon>
    </lineage>
</organism>
<dbReference type="EMBL" id="JAGGMR010000001">
    <property type="protein sequence ID" value="MBP2189700.1"/>
    <property type="molecule type" value="Genomic_DNA"/>
</dbReference>
<evidence type="ECO:0000313" key="2">
    <source>
        <dbReference type="EMBL" id="MBP2189700.1"/>
    </source>
</evidence>
<sequence length="275" mass="29995">MTSVLDRAAAFDRDHETVSLRAGGHEWTYYRGGEGTPVLLLPGGAGIAISWLDLTPALRPGYRTLTVDYPPGPTTLEELADGVLGILDAEHIDSIHVIGQSAGGMLAEVLSQRAPARVRSLVLTSTGLYGPEDLARLRTSLARTRDTPWDDTLAAIGHSLRKTWKDAAEADFWVERVGHATRTAGQQGAVTSYRRLLDAAQRLTDLHPETPWHGPALIIRAADDPLITAAHTQRLQDLHPDAELLVFPDGGHSLLLSRPADYVDAVTDFWKRHCE</sequence>
<reference evidence="2 3" key="1">
    <citation type="submission" date="2021-03" db="EMBL/GenBank/DDBJ databases">
        <title>Sequencing the genomes of 1000 actinobacteria strains.</title>
        <authorList>
            <person name="Klenk H.-P."/>
        </authorList>
    </citation>
    <scope>NUCLEOTIDE SEQUENCE [LARGE SCALE GENOMIC DNA]</scope>
    <source>
        <strain evidence="2 3">DSM 45516</strain>
    </source>
</reference>